<proteinExistence type="predicted"/>
<organism evidence="2 3">
    <name type="scientific">Pristionchus entomophagus</name>
    <dbReference type="NCBI Taxonomy" id="358040"/>
    <lineage>
        <taxon>Eukaryota</taxon>
        <taxon>Metazoa</taxon>
        <taxon>Ecdysozoa</taxon>
        <taxon>Nematoda</taxon>
        <taxon>Chromadorea</taxon>
        <taxon>Rhabditida</taxon>
        <taxon>Rhabditina</taxon>
        <taxon>Diplogasteromorpha</taxon>
        <taxon>Diplogasteroidea</taxon>
        <taxon>Neodiplogasteridae</taxon>
        <taxon>Pristionchus</taxon>
    </lineage>
</organism>
<keyword evidence="1" id="KW-0472">Membrane</keyword>
<dbReference type="PANTHER" id="PTHR11161:SF55">
    <property type="entry name" value="NOSE RESISTANT-TO-FLUOXETINE PROTEIN N-TERMINAL DOMAIN-CONTAINING PROTEIN"/>
    <property type="match status" value="1"/>
</dbReference>
<dbReference type="InterPro" id="IPR052728">
    <property type="entry name" value="O2_lipid_transport_reg"/>
</dbReference>
<comment type="caution">
    <text evidence="2">The sequence shown here is derived from an EMBL/GenBank/DDBJ whole genome shotgun (WGS) entry which is preliminary data.</text>
</comment>
<protein>
    <submittedName>
        <fullName evidence="2">Uncharacterized protein</fullName>
    </submittedName>
</protein>
<dbReference type="EMBL" id="BTSX01000004">
    <property type="protein sequence ID" value="GMS91865.1"/>
    <property type="molecule type" value="Genomic_DNA"/>
</dbReference>
<keyword evidence="1" id="KW-1133">Transmembrane helix</keyword>
<reference evidence="2" key="1">
    <citation type="submission" date="2023-10" db="EMBL/GenBank/DDBJ databases">
        <title>Genome assembly of Pristionchus species.</title>
        <authorList>
            <person name="Yoshida K."/>
            <person name="Sommer R.J."/>
        </authorList>
    </citation>
    <scope>NUCLEOTIDE SEQUENCE</scope>
    <source>
        <strain evidence="2">RS0144</strain>
    </source>
</reference>
<keyword evidence="3" id="KW-1185">Reference proteome</keyword>
<evidence type="ECO:0000256" key="1">
    <source>
        <dbReference type="SAM" id="Phobius"/>
    </source>
</evidence>
<name>A0AAV5T8F7_9BILA</name>
<evidence type="ECO:0000313" key="3">
    <source>
        <dbReference type="Proteomes" id="UP001432027"/>
    </source>
</evidence>
<dbReference type="Proteomes" id="UP001432027">
    <property type="component" value="Unassembled WGS sequence"/>
</dbReference>
<feature type="non-terminal residue" evidence="2">
    <location>
        <position position="1"/>
    </location>
</feature>
<dbReference type="PANTHER" id="PTHR11161">
    <property type="entry name" value="O-ACYLTRANSFERASE"/>
    <property type="match status" value="1"/>
</dbReference>
<sequence>DSVKPNPVCRIQRTNDSIDELGAGFYVTISIMGIILALCLLSGIADFFFADYLNDKPASKSIYWRIFMCFSLYSNVASIFDTTGSKKPGQIAPINCIRFFSMCW</sequence>
<dbReference type="AlphaFoldDB" id="A0AAV5T8F7"/>
<feature type="non-terminal residue" evidence="2">
    <location>
        <position position="104"/>
    </location>
</feature>
<gene>
    <name evidence="2" type="ORF">PENTCL1PPCAC_14040</name>
</gene>
<keyword evidence="1" id="KW-0812">Transmembrane</keyword>
<accession>A0AAV5T8F7</accession>
<evidence type="ECO:0000313" key="2">
    <source>
        <dbReference type="EMBL" id="GMS91865.1"/>
    </source>
</evidence>
<feature type="transmembrane region" description="Helical" evidence="1">
    <location>
        <begin position="62"/>
        <end position="80"/>
    </location>
</feature>
<feature type="transmembrane region" description="Helical" evidence="1">
    <location>
        <begin position="23"/>
        <end position="50"/>
    </location>
</feature>